<organism evidence="1 2">
    <name type="scientific">Actinoplanes utahensis</name>
    <dbReference type="NCBI Taxonomy" id="1869"/>
    <lineage>
        <taxon>Bacteria</taxon>
        <taxon>Bacillati</taxon>
        <taxon>Actinomycetota</taxon>
        <taxon>Actinomycetes</taxon>
        <taxon>Micromonosporales</taxon>
        <taxon>Micromonosporaceae</taxon>
        <taxon>Actinoplanes</taxon>
    </lineage>
</organism>
<comment type="caution">
    <text evidence="1">The sequence shown here is derived from an EMBL/GenBank/DDBJ whole genome shotgun (WGS) entry which is preliminary data.</text>
</comment>
<dbReference type="eggNOG" id="ENOG5033C1Y">
    <property type="taxonomic scope" value="Bacteria"/>
</dbReference>
<dbReference type="EMBL" id="JRTT01000130">
    <property type="protein sequence ID" value="KHD73620.1"/>
    <property type="molecule type" value="Genomic_DNA"/>
</dbReference>
<dbReference type="OrthoDB" id="7875217at2"/>
<keyword evidence="2" id="KW-1185">Reference proteome</keyword>
<dbReference type="Proteomes" id="UP000054537">
    <property type="component" value="Unassembled WGS sequence"/>
</dbReference>
<dbReference type="RefSeq" id="WP_043531822.1">
    <property type="nucleotide sequence ID" value="NZ_BAABKU010000043.1"/>
</dbReference>
<proteinExistence type="predicted"/>
<reference evidence="1 2" key="1">
    <citation type="submission" date="2014-10" db="EMBL/GenBank/DDBJ databases">
        <title>Draft genome sequence of Actinoplanes utahensis NRRL 12052.</title>
        <authorList>
            <person name="Velasco-Bucheli B."/>
            <person name="del Cerro C."/>
            <person name="Hormigo D."/>
            <person name="Garcia J.L."/>
            <person name="Acebal C."/>
            <person name="Arroyo M."/>
            <person name="de la Mata I."/>
        </authorList>
    </citation>
    <scope>NUCLEOTIDE SEQUENCE [LARGE SCALE GENOMIC DNA]</scope>
    <source>
        <strain evidence="1 2">NRRL 12052</strain>
    </source>
</reference>
<protein>
    <submittedName>
        <fullName evidence="1">Uncharacterized protein</fullName>
    </submittedName>
</protein>
<evidence type="ECO:0000313" key="2">
    <source>
        <dbReference type="Proteomes" id="UP000054537"/>
    </source>
</evidence>
<evidence type="ECO:0000313" key="1">
    <source>
        <dbReference type="EMBL" id="KHD73620.1"/>
    </source>
</evidence>
<sequence>MRGIGWDEVREWFDPVGNGSAPDIAVADTTLDDWQALLGLIRAEGWRAEYEFGDERFGVPVSAADLFVPDPEGWLRSLWVWPEPDIELIFRVWTPEVIVGDVSLHELQGQERLDDFCGILRRLGQRLGKRVEMYAEGCYDAYPPMLAYEVTQDRVVFLAGPWRS</sequence>
<dbReference type="AlphaFoldDB" id="A0A0A6UC37"/>
<dbReference type="STRING" id="1869.MB27_34060"/>
<name>A0A0A6UC37_ACTUT</name>
<accession>A0A0A6UC37</accession>
<gene>
    <name evidence="1" type="ORF">MB27_34060</name>
</gene>